<evidence type="ECO:0000259" key="4">
    <source>
        <dbReference type="Pfam" id="PF00535"/>
    </source>
</evidence>
<reference evidence="5 6" key="1">
    <citation type="submission" date="2022-10" db="EMBL/GenBank/DDBJ databases">
        <title>Comparative genomics and taxonomic characterization of three novel marine species of genus Reichenbachiella exhibiting antioxidant and polysaccharide degradation activities.</title>
        <authorList>
            <person name="Muhammad N."/>
            <person name="Lee Y.-J."/>
            <person name="Ko J."/>
            <person name="Kim S.-G."/>
        </authorList>
    </citation>
    <scope>NUCLEOTIDE SEQUENCE [LARGE SCALE GENOMIC DNA]</scope>
    <source>
        <strain evidence="5 6">ABR2-5</strain>
    </source>
</reference>
<evidence type="ECO:0000256" key="2">
    <source>
        <dbReference type="ARBA" id="ARBA00022676"/>
    </source>
</evidence>
<name>A0ABT3CQ00_9BACT</name>
<keyword evidence="2" id="KW-0328">Glycosyltransferase</keyword>
<dbReference type="RefSeq" id="WP_264136578.1">
    <property type="nucleotide sequence ID" value="NZ_JAOYOD010000001.1"/>
</dbReference>
<comment type="caution">
    <text evidence="5">The sequence shown here is derived from an EMBL/GenBank/DDBJ whole genome shotgun (WGS) entry which is preliminary data.</text>
</comment>
<keyword evidence="3" id="KW-0808">Transferase</keyword>
<dbReference type="SUPFAM" id="SSF53448">
    <property type="entry name" value="Nucleotide-diphospho-sugar transferases"/>
    <property type="match status" value="1"/>
</dbReference>
<organism evidence="5 6">
    <name type="scientific">Reichenbachiella ulvae</name>
    <dbReference type="NCBI Taxonomy" id="2980104"/>
    <lineage>
        <taxon>Bacteria</taxon>
        <taxon>Pseudomonadati</taxon>
        <taxon>Bacteroidota</taxon>
        <taxon>Cytophagia</taxon>
        <taxon>Cytophagales</taxon>
        <taxon>Reichenbachiellaceae</taxon>
        <taxon>Reichenbachiella</taxon>
    </lineage>
</organism>
<evidence type="ECO:0000256" key="3">
    <source>
        <dbReference type="ARBA" id="ARBA00022679"/>
    </source>
</evidence>
<protein>
    <submittedName>
        <fullName evidence="5">Glycosyltransferase family 2 protein</fullName>
    </submittedName>
</protein>
<sequence>MAKTAIVILNFNGVDFLKKFLAGVVANSPEGEVIVADNGSTDDSVSYLKQHFPHLRLILFESNHGFTGGYNRAIAEIDHEYCVLLNSDIEVTPGWLNPITEFLDQNPHVAACQPKIKSYDQKDHFEYAGAAGGFLDALGYPYCRGRMFDTLEVDNQQYDNPVQCFWATGASMFIRTDIYKKLGGLDEEFFAHMEEIDLCWRIQKHGLEVWCIPQSEVYHVGGGTLNKSNPRKTYLNFRNNLAMVYKNERAMKLAWLLPLRFTLDFISGIQFWVEDSFAHFQAVLKAQIDFVMSIPHLNQKRKQFKKQIKQTSVSRNSTSVVLQYFIRGKKHFSNFN</sequence>
<proteinExistence type="inferred from homology"/>
<dbReference type="Proteomes" id="UP001300692">
    <property type="component" value="Unassembled WGS sequence"/>
</dbReference>
<dbReference type="InterPro" id="IPR001173">
    <property type="entry name" value="Glyco_trans_2-like"/>
</dbReference>
<evidence type="ECO:0000313" key="6">
    <source>
        <dbReference type="Proteomes" id="UP001300692"/>
    </source>
</evidence>
<dbReference type="EMBL" id="JAOYOD010000001">
    <property type="protein sequence ID" value="MCV9385795.1"/>
    <property type="molecule type" value="Genomic_DNA"/>
</dbReference>
<feature type="domain" description="Glycosyltransferase 2-like" evidence="4">
    <location>
        <begin position="6"/>
        <end position="162"/>
    </location>
</feature>
<dbReference type="PANTHER" id="PTHR43179">
    <property type="entry name" value="RHAMNOSYLTRANSFERASE WBBL"/>
    <property type="match status" value="1"/>
</dbReference>
<evidence type="ECO:0000256" key="1">
    <source>
        <dbReference type="ARBA" id="ARBA00006739"/>
    </source>
</evidence>
<comment type="similarity">
    <text evidence="1">Belongs to the glycosyltransferase 2 family.</text>
</comment>
<dbReference type="PANTHER" id="PTHR43179:SF12">
    <property type="entry name" value="GALACTOFURANOSYLTRANSFERASE GLFT2"/>
    <property type="match status" value="1"/>
</dbReference>
<dbReference type="InterPro" id="IPR029044">
    <property type="entry name" value="Nucleotide-diphossugar_trans"/>
</dbReference>
<dbReference type="CDD" id="cd04186">
    <property type="entry name" value="GT_2_like_c"/>
    <property type="match status" value="1"/>
</dbReference>
<accession>A0ABT3CQ00</accession>
<gene>
    <name evidence="5" type="ORF">N7U62_03930</name>
</gene>
<dbReference type="Gene3D" id="3.90.550.10">
    <property type="entry name" value="Spore Coat Polysaccharide Biosynthesis Protein SpsA, Chain A"/>
    <property type="match status" value="1"/>
</dbReference>
<dbReference type="Pfam" id="PF00535">
    <property type="entry name" value="Glycos_transf_2"/>
    <property type="match status" value="1"/>
</dbReference>
<evidence type="ECO:0000313" key="5">
    <source>
        <dbReference type="EMBL" id="MCV9385795.1"/>
    </source>
</evidence>
<keyword evidence="6" id="KW-1185">Reference proteome</keyword>